<feature type="domain" description="Glycosyltransferase 2-like" evidence="1">
    <location>
        <begin position="4"/>
        <end position="145"/>
    </location>
</feature>
<evidence type="ECO:0000313" key="3">
    <source>
        <dbReference type="Proteomes" id="UP001597469"/>
    </source>
</evidence>
<dbReference type="EMBL" id="JBHULN010000001">
    <property type="protein sequence ID" value="MFD2569445.1"/>
    <property type="molecule type" value="Genomic_DNA"/>
</dbReference>
<dbReference type="InterPro" id="IPR001173">
    <property type="entry name" value="Glyco_trans_2-like"/>
</dbReference>
<evidence type="ECO:0000313" key="2">
    <source>
        <dbReference type="EMBL" id="MFD2569445.1"/>
    </source>
</evidence>
<dbReference type="InterPro" id="IPR029044">
    <property type="entry name" value="Nucleotide-diphossugar_trans"/>
</dbReference>
<protein>
    <submittedName>
        <fullName evidence="2">Glycosyltransferase family 2 protein</fullName>
        <ecNumber evidence="2">2.4.-.-</ecNumber>
    </submittedName>
</protein>
<reference evidence="3" key="1">
    <citation type="journal article" date="2019" name="Int. J. Syst. Evol. Microbiol.">
        <title>The Global Catalogue of Microorganisms (GCM) 10K type strain sequencing project: providing services to taxonomists for standard genome sequencing and annotation.</title>
        <authorList>
            <consortium name="The Broad Institute Genomics Platform"/>
            <consortium name="The Broad Institute Genome Sequencing Center for Infectious Disease"/>
            <person name="Wu L."/>
            <person name="Ma J."/>
        </authorList>
    </citation>
    <scope>NUCLEOTIDE SEQUENCE [LARGE SCALE GENOMIC DNA]</scope>
    <source>
        <strain evidence="3">KCTC 42805</strain>
    </source>
</reference>
<comment type="caution">
    <text evidence="2">The sequence shown here is derived from an EMBL/GenBank/DDBJ whole genome shotgun (WGS) entry which is preliminary data.</text>
</comment>
<keyword evidence="3" id="KW-1185">Reference proteome</keyword>
<dbReference type="RefSeq" id="WP_381518475.1">
    <property type="nucleotide sequence ID" value="NZ_JBHULN010000001.1"/>
</dbReference>
<dbReference type="Proteomes" id="UP001597469">
    <property type="component" value="Unassembled WGS sequence"/>
</dbReference>
<evidence type="ECO:0000259" key="1">
    <source>
        <dbReference type="Pfam" id="PF00535"/>
    </source>
</evidence>
<organism evidence="2 3">
    <name type="scientific">Spirosoma soli</name>
    <dbReference type="NCBI Taxonomy" id="1770529"/>
    <lineage>
        <taxon>Bacteria</taxon>
        <taxon>Pseudomonadati</taxon>
        <taxon>Bacteroidota</taxon>
        <taxon>Cytophagia</taxon>
        <taxon>Cytophagales</taxon>
        <taxon>Cytophagaceae</taxon>
        <taxon>Spirosoma</taxon>
    </lineage>
</organism>
<gene>
    <name evidence="2" type="ORF">ACFSUS_02295</name>
</gene>
<dbReference type="SUPFAM" id="SSF53448">
    <property type="entry name" value="Nucleotide-diphospho-sugar transferases"/>
    <property type="match status" value="1"/>
</dbReference>
<keyword evidence="2" id="KW-0328">Glycosyltransferase</keyword>
<dbReference type="CDD" id="cd06433">
    <property type="entry name" value="GT_2_WfgS_like"/>
    <property type="match status" value="1"/>
</dbReference>
<dbReference type="GO" id="GO:0016757">
    <property type="term" value="F:glycosyltransferase activity"/>
    <property type="evidence" value="ECO:0007669"/>
    <property type="project" value="UniProtKB-KW"/>
</dbReference>
<sequence>MKVSIITVVYNGAEHVRDCIESVVSQTYPDIEYIIVDGKSTDGTVDIVKSYGTKVDRFISESDKGLFDAMNKGIGMATGDIIGLLNADDYYRHKRVIENMVATFERAQSDAVYGDMLYVDRNDTGKLKRYWRSGWYSENAFLWGWMPGHLSFFAKRWVYEQYGVFRLDLKTAADYELLLRFIHKNKIKLAYMDEVTIVMRAGGQSNSSLRNRLRGNREDKLAWKLNGLKPYFFTLWLKPLRKITQYITKPPGDPTYKAPEVSNR</sequence>
<dbReference type="EC" id="2.4.-.-" evidence="2"/>
<proteinExistence type="predicted"/>
<name>A0ABW5LXC9_9BACT</name>
<dbReference type="Pfam" id="PF00535">
    <property type="entry name" value="Glycos_transf_2"/>
    <property type="match status" value="1"/>
</dbReference>
<keyword evidence="2" id="KW-0808">Transferase</keyword>
<dbReference type="PANTHER" id="PTHR22916:SF3">
    <property type="entry name" value="UDP-GLCNAC:BETAGAL BETA-1,3-N-ACETYLGLUCOSAMINYLTRANSFERASE-LIKE PROTEIN 1"/>
    <property type="match status" value="1"/>
</dbReference>
<dbReference type="Gene3D" id="3.90.550.10">
    <property type="entry name" value="Spore Coat Polysaccharide Biosynthesis Protein SpsA, Chain A"/>
    <property type="match status" value="1"/>
</dbReference>
<dbReference type="PANTHER" id="PTHR22916">
    <property type="entry name" value="GLYCOSYLTRANSFERASE"/>
    <property type="match status" value="1"/>
</dbReference>
<accession>A0ABW5LXC9</accession>